<proteinExistence type="predicted"/>
<dbReference type="InterPro" id="IPR057120">
    <property type="entry name" value="Phage_TTP_2"/>
</dbReference>
<evidence type="ECO:0000313" key="1">
    <source>
        <dbReference type="EMBL" id="QPB08434.1"/>
    </source>
</evidence>
<dbReference type="Pfam" id="PF23849">
    <property type="entry name" value="Phage_TTP_2"/>
    <property type="match status" value="1"/>
</dbReference>
<evidence type="ECO:0000313" key="2">
    <source>
        <dbReference type="Proteomes" id="UP000662754"/>
    </source>
</evidence>
<protein>
    <submittedName>
        <fullName evidence="1">Uncharacterized protein</fullName>
    </submittedName>
</protein>
<keyword evidence="2" id="KW-1185">Reference proteome</keyword>
<dbReference type="GeneID" id="77945589"/>
<dbReference type="RefSeq" id="YP_010669419.1">
    <property type="nucleotide sequence ID" value="NC_070960.1"/>
</dbReference>
<dbReference type="Proteomes" id="UP000662754">
    <property type="component" value="Segment"/>
</dbReference>
<accession>A0A873WTF6</accession>
<reference evidence="1" key="1">
    <citation type="submission" date="2020-10" db="EMBL/GenBank/DDBJ databases">
        <title>The Isolation and Genome Sequence of a Novel Cyanophage S-H9-2 from the Yellow Sea, China.</title>
        <authorList>
            <person name="Jiang T."/>
            <person name="Luo L."/>
        </authorList>
    </citation>
    <scope>NUCLEOTIDE SEQUENCE</scope>
</reference>
<dbReference type="KEGG" id="vg:77945589"/>
<organism evidence="1 2">
    <name type="scientific">Synechococcus phage S-H9-2</name>
    <dbReference type="NCBI Taxonomy" id="2783669"/>
    <lineage>
        <taxon>Viruses</taxon>
        <taxon>Duplodnaviria</taxon>
        <taxon>Heunggongvirae</taxon>
        <taxon>Uroviricota</taxon>
        <taxon>Caudoviricetes</taxon>
        <taxon>Pantevenvirales</taxon>
        <taxon>Kyanoviridae</taxon>
        <taxon>Yushanluvirus</taxon>
        <taxon>Yushanluvirus satich</taxon>
    </lineage>
</organism>
<name>A0A873WTF6_9CAUD</name>
<dbReference type="EMBL" id="MW147367">
    <property type="protein sequence ID" value="QPB08434.1"/>
    <property type="molecule type" value="Genomic_DNA"/>
</dbReference>
<sequence>MQTIVAHGGISYSNNYDVEWVFPTVNNQQTSLISKLGKLGFNLQLGGTQGVGDQEGSVAGNLFGGAVNSKGMVLKYFCEEAQLPNVSAMTGQTTGRILGEGQVNYAHTRLYTDFQLGWICDADLTPLKFLNTWYGHIFNEYTTNNDLIAPTTVNGQRLSTVKDNATEGNNILSERTVRLNYPEDYMAKCLITKTEKGQNASNGRASVAYTLLDCFPYAIDAVPLSAGTSQATKVTANFYYSKHTITYNNIQRYSG</sequence>